<name>A0ABV1P180_9ACTN</name>
<accession>A0ABV1P180</accession>
<feature type="domain" description="ABC3 transporter permease C-terminal" evidence="9">
    <location>
        <begin position="745"/>
        <end position="863"/>
    </location>
</feature>
<feature type="transmembrane region" description="Helical" evidence="8">
    <location>
        <begin position="443"/>
        <end position="471"/>
    </location>
</feature>
<evidence type="ECO:0000259" key="9">
    <source>
        <dbReference type="Pfam" id="PF02687"/>
    </source>
</evidence>
<comment type="caution">
    <text evidence="10">The sequence shown here is derived from an EMBL/GenBank/DDBJ whole genome shotgun (WGS) entry which is preliminary data.</text>
</comment>
<organism evidence="10 11">
    <name type="scientific">Nocardioides kribbensis</name>
    <dbReference type="NCBI Taxonomy" id="305517"/>
    <lineage>
        <taxon>Bacteria</taxon>
        <taxon>Bacillati</taxon>
        <taxon>Actinomycetota</taxon>
        <taxon>Actinomycetes</taxon>
        <taxon>Propionibacteriales</taxon>
        <taxon>Nocardioidaceae</taxon>
        <taxon>Nocardioides</taxon>
    </lineage>
</organism>
<reference evidence="10 11" key="1">
    <citation type="submission" date="2024-02" db="EMBL/GenBank/DDBJ databases">
        <title>Full genome sequence of Nocardioides kribbensis.</title>
        <authorList>
            <person name="Poletto B.L."/>
            <person name="Silva G."/>
            <person name="Galante D."/>
            <person name="Campos K.R."/>
            <person name="Santos M.B.N."/>
            <person name="Sacchi C.T."/>
        </authorList>
    </citation>
    <scope>NUCLEOTIDE SEQUENCE [LARGE SCALE GENOMIC DNA]</scope>
    <source>
        <strain evidence="10 11">O4R</strain>
    </source>
</reference>
<feature type="transmembrane region" description="Helical" evidence="8">
    <location>
        <begin position="744"/>
        <end position="767"/>
    </location>
</feature>
<feature type="transmembrane region" description="Helical" evidence="8">
    <location>
        <begin position="371"/>
        <end position="397"/>
    </location>
</feature>
<keyword evidence="3 8" id="KW-0812">Transmembrane</keyword>
<evidence type="ECO:0000256" key="1">
    <source>
        <dbReference type="ARBA" id="ARBA00004651"/>
    </source>
</evidence>
<feature type="transmembrane region" description="Helical" evidence="8">
    <location>
        <begin position="492"/>
        <end position="513"/>
    </location>
</feature>
<comment type="similarity">
    <text evidence="6">Belongs to the ABC-4 integral membrane protein family.</text>
</comment>
<dbReference type="PANTHER" id="PTHR30572">
    <property type="entry name" value="MEMBRANE COMPONENT OF TRANSPORTER-RELATED"/>
    <property type="match status" value="1"/>
</dbReference>
<keyword evidence="2" id="KW-1003">Cell membrane</keyword>
<evidence type="ECO:0000256" key="5">
    <source>
        <dbReference type="ARBA" id="ARBA00023136"/>
    </source>
</evidence>
<comment type="subcellular location">
    <subcellularLocation>
        <location evidence="1">Cell membrane</location>
        <topology evidence="1">Multi-pass membrane protein</topology>
    </subcellularLocation>
</comment>
<feature type="transmembrane region" description="Helical" evidence="8">
    <location>
        <begin position="838"/>
        <end position="862"/>
    </location>
</feature>
<evidence type="ECO:0000256" key="3">
    <source>
        <dbReference type="ARBA" id="ARBA00022692"/>
    </source>
</evidence>
<dbReference type="InterPro" id="IPR003838">
    <property type="entry name" value="ABC3_permease_C"/>
</dbReference>
<evidence type="ECO:0000313" key="11">
    <source>
        <dbReference type="Proteomes" id="UP001482520"/>
    </source>
</evidence>
<evidence type="ECO:0000256" key="7">
    <source>
        <dbReference type="SAM" id="MobiDB-lite"/>
    </source>
</evidence>
<feature type="transmembrane region" description="Helical" evidence="8">
    <location>
        <begin position="325"/>
        <end position="351"/>
    </location>
</feature>
<evidence type="ECO:0000313" key="10">
    <source>
        <dbReference type="EMBL" id="MEQ7848479.1"/>
    </source>
</evidence>
<sequence length="873" mass="88619">MRGPLAGWRLPLRLAWRDARRAKGRSLLVLVMIALPVMGVAAADTLYSTQSVSGVEGLERRLGTAEARVSLAPGSREAVQDADPDTGVSAVGPRREPGRATLTDVERVLGVSDLPAVELETESTRAATDDGQTYVELTGTDLLDPLTRGLVEPVSGRLPRTDGEVVVNADLAERGPGVGEELELAGGTRLEVVGIVESAQGRGFPMAWARPAAVEGQGAGSTLLIGGAAVTWEQVRALNALGATVLSRAVVTDPPPESALPPEIRGFDEGVDEATVTVLALVVVMVLIEVVLLAGPAFAVGARRQSRTLALIAAAGGVPGQARRVVLATGVVLGSLGAVLGLALGLLAAVALTPVLQGFSTTRFGPFDVTWLHLAGIAAFGTLSALLAAAVPAWIASRQDVVAVLAGRRGDTRASRRSPLLGLVLLGVGVAGAAYGASGGGEIAIAASAIVSVLAMILLVPVVVLAVSRLAGRLPLPLRFAARDAARHRTRTVPAVAAVAATVAGVVALGIAVSSDEHQNQGTYQPSLADGYGLVTAYGGGVDWAAYRDAVARTVPEEDVSTVQALVLPVEGRGFRQLEVAQPGDSDPLLVSVGGPFASATLVADRLPPGLPGIDATEADRASRVLASGGVVAFASEAVDGARVVLRTAEYSGRGRVVDRQRLEVAGTYVQVDGDYSPVDAVVAPAVADRLGGRTRVAGLVVDAPITEAAERSVGEALTALPGQASLDVERGYVADEETVVVQLILAALGAVLMLGGTLTATFLALSDARPDLATLSAVGASPRTRRAIAAAYALVVGLVGAVLGALVGAIPGVAITYPLTGPGSSGTTGGPATYLDVPWLLVTGVVLGLPLLTAAVVGVTARSRLPLVARLD</sequence>
<keyword evidence="5 8" id="KW-0472">Membrane</keyword>
<evidence type="ECO:0000256" key="8">
    <source>
        <dbReference type="SAM" id="Phobius"/>
    </source>
</evidence>
<feature type="transmembrane region" description="Helical" evidence="8">
    <location>
        <begin position="788"/>
        <end position="818"/>
    </location>
</feature>
<dbReference type="Pfam" id="PF02687">
    <property type="entry name" value="FtsX"/>
    <property type="match status" value="1"/>
</dbReference>
<dbReference type="PANTHER" id="PTHR30572:SF4">
    <property type="entry name" value="ABC TRANSPORTER PERMEASE YTRF"/>
    <property type="match status" value="1"/>
</dbReference>
<evidence type="ECO:0000256" key="2">
    <source>
        <dbReference type="ARBA" id="ARBA00022475"/>
    </source>
</evidence>
<keyword evidence="11" id="KW-1185">Reference proteome</keyword>
<proteinExistence type="inferred from homology"/>
<dbReference type="Proteomes" id="UP001482520">
    <property type="component" value="Unassembled WGS sequence"/>
</dbReference>
<dbReference type="RefSeq" id="WP_349805077.1">
    <property type="nucleotide sequence ID" value="NZ_JBEGDP010000017.1"/>
</dbReference>
<feature type="transmembrane region" description="Helical" evidence="8">
    <location>
        <begin position="278"/>
        <end position="300"/>
    </location>
</feature>
<dbReference type="InterPro" id="IPR050250">
    <property type="entry name" value="Macrolide_Exporter_MacB"/>
</dbReference>
<feature type="transmembrane region" description="Helical" evidence="8">
    <location>
        <begin position="418"/>
        <end position="437"/>
    </location>
</feature>
<keyword evidence="4 8" id="KW-1133">Transmembrane helix</keyword>
<dbReference type="EMBL" id="JBEGDP010000017">
    <property type="protein sequence ID" value="MEQ7848479.1"/>
    <property type="molecule type" value="Genomic_DNA"/>
</dbReference>
<evidence type="ECO:0000256" key="4">
    <source>
        <dbReference type="ARBA" id="ARBA00022989"/>
    </source>
</evidence>
<feature type="region of interest" description="Disordered" evidence="7">
    <location>
        <begin position="71"/>
        <end position="97"/>
    </location>
</feature>
<protein>
    <submittedName>
        <fullName evidence="10">FtsX-like permease family protein</fullName>
    </submittedName>
</protein>
<evidence type="ECO:0000256" key="6">
    <source>
        <dbReference type="ARBA" id="ARBA00038076"/>
    </source>
</evidence>
<gene>
    <name evidence="10" type="ORF">V6R90_14440</name>
</gene>